<dbReference type="Proteomes" id="UP000309668">
    <property type="component" value="Unassembled WGS sequence"/>
</dbReference>
<protein>
    <submittedName>
        <fullName evidence="4">Response regulator</fullName>
    </submittedName>
</protein>
<dbReference type="PROSITE" id="PS50110">
    <property type="entry name" value="RESPONSE_REGULATORY"/>
    <property type="match status" value="1"/>
</dbReference>
<name>A0A5S3P5G4_9SPHN</name>
<evidence type="ECO:0000256" key="2">
    <source>
        <dbReference type="PROSITE-ProRule" id="PRU00169"/>
    </source>
</evidence>
<comment type="caution">
    <text evidence="4">The sequence shown here is derived from an EMBL/GenBank/DDBJ whole genome shotgun (WGS) entry which is preliminary data.</text>
</comment>
<dbReference type="Pfam" id="PF00072">
    <property type="entry name" value="Response_reg"/>
    <property type="match status" value="1"/>
</dbReference>
<gene>
    <name evidence="4" type="ORF">FEV51_07830</name>
</gene>
<proteinExistence type="predicted"/>
<reference evidence="4 5" key="1">
    <citation type="submission" date="2019-05" db="EMBL/GenBank/DDBJ databases">
        <title>Erythrobacter marisflavi sp. nov., isolated from isolated from water of an estuary environment.</title>
        <authorList>
            <person name="Yoon J.-H."/>
        </authorList>
    </citation>
    <scope>NUCLEOTIDE SEQUENCE [LARGE SCALE GENOMIC DNA]</scope>
    <source>
        <strain evidence="4 5">KEM-5</strain>
    </source>
</reference>
<evidence type="ECO:0000313" key="4">
    <source>
        <dbReference type="EMBL" id="TMM48194.1"/>
    </source>
</evidence>
<dbReference type="EMBL" id="VCAO01000003">
    <property type="protein sequence ID" value="TMM48194.1"/>
    <property type="molecule type" value="Genomic_DNA"/>
</dbReference>
<dbReference type="Gene3D" id="3.40.50.2300">
    <property type="match status" value="1"/>
</dbReference>
<evidence type="ECO:0000313" key="5">
    <source>
        <dbReference type="Proteomes" id="UP000309668"/>
    </source>
</evidence>
<dbReference type="GO" id="GO:0000160">
    <property type="term" value="P:phosphorelay signal transduction system"/>
    <property type="evidence" value="ECO:0007669"/>
    <property type="project" value="InterPro"/>
</dbReference>
<feature type="modified residue" description="4-aspartylphosphate" evidence="2">
    <location>
        <position position="54"/>
    </location>
</feature>
<sequence length="125" mass="13488">MTGHSILIIDDDDLLCDMVASLLELEGYRVTLAHEGHAGLQALARETFDLILLDLVMPKMDGIQFMRTVHADMPGHPPIVVMSASVSAKIVEQGRGYGVTGMIRKPVDPQLLAETVRATIAATHG</sequence>
<dbReference type="OrthoDB" id="9800897at2"/>
<dbReference type="PANTHER" id="PTHR44591">
    <property type="entry name" value="STRESS RESPONSE REGULATOR PROTEIN 1"/>
    <property type="match status" value="1"/>
</dbReference>
<dbReference type="InterPro" id="IPR050595">
    <property type="entry name" value="Bact_response_regulator"/>
</dbReference>
<dbReference type="InterPro" id="IPR001789">
    <property type="entry name" value="Sig_transdc_resp-reg_receiver"/>
</dbReference>
<dbReference type="PANTHER" id="PTHR44591:SF23">
    <property type="entry name" value="CHEY SUBFAMILY"/>
    <property type="match status" value="1"/>
</dbReference>
<evidence type="ECO:0000259" key="3">
    <source>
        <dbReference type="PROSITE" id="PS50110"/>
    </source>
</evidence>
<evidence type="ECO:0000256" key="1">
    <source>
        <dbReference type="ARBA" id="ARBA00022553"/>
    </source>
</evidence>
<dbReference type="SUPFAM" id="SSF52172">
    <property type="entry name" value="CheY-like"/>
    <property type="match status" value="1"/>
</dbReference>
<dbReference type="InterPro" id="IPR011006">
    <property type="entry name" value="CheY-like_superfamily"/>
</dbReference>
<accession>A0A5S3P5G4</accession>
<dbReference type="RefSeq" id="WP_138617633.1">
    <property type="nucleotide sequence ID" value="NZ_VCAO01000003.1"/>
</dbReference>
<keyword evidence="1 2" id="KW-0597">Phosphoprotein</keyword>
<organism evidence="4 5">
    <name type="scientific">Qipengyuania marisflavi</name>
    <dbReference type="NCBI Taxonomy" id="2486356"/>
    <lineage>
        <taxon>Bacteria</taxon>
        <taxon>Pseudomonadati</taxon>
        <taxon>Pseudomonadota</taxon>
        <taxon>Alphaproteobacteria</taxon>
        <taxon>Sphingomonadales</taxon>
        <taxon>Erythrobacteraceae</taxon>
        <taxon>Qipengyuania</taxon>
    </lineage>
</organism>
<keyword evidence="5" id="KW-1185">Reference proteome</keyword>
<feature type="domain" description="Response regulatory" evidence="3">
    <location>
        <begin position="5"/>
        <end position="120"/>
    </location>
</feature>
<dbReference type="AlphaFoldDB" id="A0A5S3P5G4"/>
<dbReference type="SMART" id="SM00448">
    <property type="entry name" value="REC"/>
    <property type="match status" value="1"/>
</dbReference>